<accession>A0ABY0H5K2</accession>
<comment type="subunit">
    <text evidence="5">Heterodimer of a catalytic subunit and an accessory subunit.</text>
</comment>
<dbReference type="InterPro" id="IPR028592">
    <property type="entry name" value="QTRTD1"/>
</dbReference>
<feature type="domain" description="tRNA-guanine(15) transglycosylase-like" evidence="6">
    <location>
        <begin position="22"/>
        <end position="405"/>
    </location>
</feature>
<evidence type="ECO:0000313" key="8">
    <source>
        <dbReference type="Proteomes" id="UP000294003"/>
    </source>
</evidence>
<dbReference type="NCBIfam" id="TIGR00449">
    <property type="entry name" value="tgt_general"/>
    <property type="match status" value="1"/>
</dbReference>
<dbReference type="SUPFAM" id="SSF51713">
    <property type="entry name" value="tRNA-guanine transglycosylase"/>
    <property type="match status" value="1"/>
</dbReference>
<dbReference type="Gene3D" id="3.20.20.105">
    <property type="entry name" value="Queuine tRNA-ribosyltransferase-like"/>
    <property type="match status" value="1"/>
</dbReference>
<feature type="binding site" evidence="5">
    <location>
        <position position="345"/>
    </location>
    <ligand>
        <name>Zn(2+)</name>
        <dbReference type="ChEBI" id="CHEBI:29105"/>
    </ligand>
</feature>
<comment type="similarity">
    <text evidence="5">Belongs to the queuine tRNA-ribosyltransferase family. QTRT2 subfamily.</text>
</comment>
<reference evidence="7 8" key="1">
    <citation type="submission" date="2018-06" db="EMBL/GenBank/DDBJ databases">
        <title>Complete Genomes of Monosporascus.</title>
        <authorList>
            <person name="Robinson A.J."/>
            <person name="Natvig D.O."/>
        </authorList>
    </citation>
    <scope>NUCLEOTIDE SEQUENCE [LARGE SCALE GENOMIC DNA]</scope>
    <source>
        <strain evidence="7 8">CBS 609.92</strain>
    </source>
</reference>
<feature type="binding site" evidence="5">
    <location>
        <position position="340"/>
    </location>
    <ligand>
        <name>Zn(2+)</name>
        <dbReference type="ChEBI" id="CHEBI:29105"/>
    </ligand>
</feature>
<organism evidence="7 8">
    <name type="scientific">Monosporascus cannonballus</name>
    <dbReference type="NCBI Taxonomy" id="155416"/>
    <lineage>
        <taxon>Eukaryota</taxon>
        <taxon>Fungi</taxon>
        <taxon>Dikarya</taxon>
        <taxon>Ascomycota</taxon>
        <taxon>Pezizomycotina</taxon>
        <taxon>Sordariomycetes</taxon>
        <taxon>Xylariomycetidae</taxon>
        <taxon>Xylariales</taxon>
        <taxon>Xylariales incertae sedis</taxon>
        <taxon>Monosporascus</taxon>
    </lineage>
</organism>
<evidence type="ECO:0000256" key="2">
    <source>
        <dbReference type="ARBA" id="ARBA00022694"/>
    </source>
</evidence>
<evidence type="ECO:0000256" key="4">
    <source>
        <dbReference type="ARBA" id="ARBA00022833"/>
    </source>
</evidence>
<dbReference type="InterPro" id="IPR050852">
    <property type="entry name" value="Queuine_tRNA-ribosyltrfase"/>
</dbReference>
<evidence type="ECO:0000256" key="3">
    <source>
        <dbReference type="ARBA" id="ARBA00022723"/>
    </source>
</evidence>
<comment type="subcellular location">
    <subcellularLocation>
        <location evidence="5">Cytoplasm</location>
    </subcellularLocation>
</comment>
<evidence type="ECO:0000259" key="6">
    <source>
        <dbReference type="Pfam" id="PF01702"/>
    </source>
</evidence>
<keyword evidence="3 5" id="KW-0479">Metal-binding</keyword>
<name>A0ABY0H5K2_9PEZI</name>
<keyword evidence="8" id="KW-1185">Reference proteome</keyword>
<feature type="binding site" evidence="5">
    <location>
        <position position="342"/>
    </location>
    <ligand>
        <name>Zn(2+)</name>
        <dbReference type="ChEBI" id="CHEBI:29105"/>
    </ligand>
</feature>
<dbReference type="PANTHER" id="PTHR46064">
    <property type="entry name" value="QUEUINE TRNA-RIBOSYLTRANSFERASE ACCESSORY SUBUNIT 2"/>
    <property type="match status" value="1"/>
</dbReference>
<dbReference type="EMBL" id="QJNS01000200">
    <property type="protein sequence ID" value="RYO82945.1"/>
    <property type="molecule type" value="Genomic_DNA"/>
</dbReference>
<keyword evidence="1 5" id="KW-0963">Cytoplasm</keyword>
<keyword evidence="2 5" id="KW-0819">tRNA processing</keyword>
<evidence type="ECO:0000313" key="7">
    <source>
        <dbReference type="EMBL" id="RYO82945.1"/>
    </source>
</evidence>
<comment type="caution">
    <text evidence="7">The sequence shown here is derived from an EMBL/GenBank/DDBJ whole genome shotgun (WGS) entry which is preliminary data.</text>
</comment>
<gene>
    <name evidence="7" type="ORF">DL762_006367</name>
</gene>
<sequence length="491" mass="54004">MSSHQEDYGMVFNVVKSVAEGAARVGRLALPKSQPVDTPNFFGLTSRGAVPHITPDVLAKHTPFAGSYMALEDFMETSPKRVSPAIFNITVGGNSPLEAFTAMPPSMTTVLGARRHPAVTAPMGNGQHFISIYTSTGFQQLKNEAYCQAIRTLKPDIAIPLADLTFGYGETKQKIPNAKRQLRMVERTEEWLAQFFKALNADESGKPSDTHIFAPLLPVPYSMQWDYLNRLAEDHIDGLSGLAVYDTDILPDLADYSALQSLPRLSLDFLVTPQEILRQVRLGVDIFTVPFVNAISDAGVALTFSFPPPSSGKTEKVLPLGIDMWSRDHQVSLMPLKDGCGCYACTKHHRAYLQHLLNAKEMLGWTLLQIHNHYVINDFFAGIRSSIAAEPSTFEEHVESFFRVYDSELPKGTGERPRARGYHFKAEGGQPKINRPAWEKYDADGRGDPTIDAEMAGLAVTGAAAEGTETPVVPEANSQELHKKGFAVVNE</sequence>
<proteinExistence type="inferred from homology"/>
<dbReference type="PANTHER" id="PTHR46064:SF1">
    <property type="entry name" value="QUEUINE TRNA-RIBOSYLTRANSFERASE ACCESSORY SUBUNIT 2"/>
    <property type="match status" value="1"/>
</dbReference>
<protein>
    <recommendedName>
        <fullName evidence="5">Queuine tRNA-ribosyltransferase accessory subunit 2</fullName>
    </recommendedName>
    <alternativeName>
        <fullName evidence="5">Queuine tRNA-ribosyltransferase domain-containing protein 1</fullName>
    </alternativeName>
</protein>
<dbReference type="InterPro" id="IPR002616">
    <property type="entry name" value="tRNA_ribo_trans-like"/>
</dbReference>
<dbReference type="Pfam" id="PF01702">
    <property type="entry name" value="TGT"/>
    <property type="match status" value="1"/>
</dbReference>
<dbReference type="InterPro" id="IPR036511">
    <property type="entry name" value="TGT-like_sf"/>
</dbReference>
<comment type="function">
    <text evidence="5">Non-catalytic subunit of the queuine tRNA-ribosyltransferase (TGT) that catalyzes the base-exchange of a guanine (G) residue with queuine (Q) at position 34 (anticodon wobble position) in tRNAs with GU(N) anticodons (tRNA-Asp, -Asn, -His and -Tyr), resulting in the hypermodified nucleoside queuosine (7-(((4,5-cis-dihydroxy-2-cyclopenten-1-yl)amino)methyl)-7-deazaguanosine).</text>
</comment>
<comment type="cofactor">
    <cofactor evidence="5">
        <name>Zn(2+)</name>
        <dbReference type="ChEBI" id="CHEBI:29105"/>
    </cofactor>
    <text evidence="5">Binds 1 zinc ion per subunit.</text>
</comment>
<keyword evidence="4 5" id="KW-0862">Zinc</keyword>
<dbReference type="HAMAP" id="MF_03043">
    <property type="entry name" value="QTRT2"/>
    <property type="match status" value="1"/>
</dbReference>
<dbReference type="Proteomes" id="UP000294003">
    <property type="component" value="Unassembled WGS sequence"/>
</dbReference>
<evidence type="ECO:0000256" key="5">
    <source>
        <dbReference type="HAMAP-Rule" id="MF_03043"/>
    </source>
</evidence>
<evidence type="ECO:0000256" key="1">
    <source>
        <dbReference type="ARBA" id="ARBA00022490"/>
    </source>
</evidence>
<feature type="binding site" evidence="5">
    <location>
        <position position="371"/>
    </location>
    <ligand>
        <name>Zn(2+)</name>
        <dbReference type="ChEBI" id="CHEBI:29105"/>
    </ligand>
</feature>